<feature type="transmembrane region" description="Helical" evidence="1">
    <location>
        <begin position="42"/>
        <end position="70"/>
    </location>
</feature>
<keyword evidence="1" id="KW-0472">Membrane</keyword>
<dbReference type="Proteomes" id="UP001172082">
    <property type="component" value="Unassembled WGS sequence"/>
</dbReference>
<accession>A0ABT8KIX3</accession>
<feature type="transmembrane region" description="Helical" evidence="1">
    <location>
        <begin position="140"/>
        <end position="162"/>
    </location>
</feature>
<gene>
    <name evidence="3" type="ORF">QQ008_04800</name>
</gene>
<feature type="transmembrane region" description="Helical" evidence="1">
    <location>
        <begin position="191"/>
        <end position="211"/>
    </location>
</feature>
<organism evidence="3 4">
    <name type="scientific">Splendidivirga corallicola</name>
    <dbReference type="NCBI Taxonomy" id="3051826"/>
    <lineage>
        <taxon>Bacteria</taxon>
        <taxon>Pseudomonadati</taxon>
        <taxon>Bacteroidota</taxon>
        <taxon>Cytophagia</taxon>
        <taxon>Cytophagales</taxon>
        <taxon>Splendidivirgaceae</taxon>
        <taxon>Splendidivirga</taxon>
    </lineage>
</organism>
<keyword evidence="4" id="KW-1185">Reference proteome</keyword>
<evidence type="ECO:0000313" key="4">
    <source>
        <dbReference type="Proteomes" id="UP001172082"/>
    </source>
</evidence>
<comment type="caution">
    <text evidence="3">The sequence shown here is derived from an EMBL/GenBank/DDBJ whole genome shotgun (WGS) entry which is preliminary data.</text>
</comment>
<feature type="transmembrane region" description="Helical" evidence="1">
    <location>
        <begin position="169"/>
        <end position="185"/>
    </location>
</feature>
<feature type="domain" description="Phosphatidic acid phosphatase type 2/haloperoxidase" evidence="2">
    <location>
        <begin position="164"/>
        <end position="235"/>
    </location>
</feature>
<evidence type="ECO:0000313" key="3">
    <source>
        <dbReference type="EMBL" id="MDN5200662.1"/>
    </source>
</evidence>
<dbReference type="InterPro" id="IPR036938">
    <property type="entry name" value="PAP2/HPO_sf"/>
</dbReference>
<dbReference type="RefSeq" id="WP_346750684.1">
    <property type="nucleotide sequence ID" value="NZ_JAUJEA010000001.1"/>
</dbReference>
<dbReference type="EMBL" id="JAUJEA010000001">
    <property type="protein sequence ID" value="MDN5200662.1"/>
    <property type="molecule type" value="Genomic_DNA"/>
</dbReference>
<evidence type="ECO:0000259" key="2">
    <source>
        <dbReference type="Pfam" id="PF01569"/>
    </source>
</evidence>
<feature type="transmembrane region" description="Helical" evidence="1">
    <location>
        <begin position="12"/>
        <end position="30"/>
    </location>
</feature>
<keyword evidence="1" id="KW-0812">Transmembrane</keyword>
<evidence type="ECO:0000256" key="1">
    <source>
        <dbReference type="SAM" id="Phobius"/>
    </source>
</evidence>
<sequence length="238" mass="27593">MTNNWAKIISYVLHPLMMPTILFFTLFYFVPESLKPLSSEAFLRLLSMIFIMTYILPLISVLLFRLTYVLQFFRIRRLQRERNISYDEAVIVVSEEDGYPELKNLLMENKMDRIKPFLVVSMMYAFYAYFFFKGGRFNDIFGFAFTGMSITIFLLTIITYFWKISAHSAAVSGVIGVILAVNLKYPENQLLYPLMILVILAGTIMSARLYLNVHRPDEVLAGALLGLFINFGLIYLFV</sequence>
<proteinExistence type="predicted"/>
<dbReference type="Gene3D" id="1.20.144.10">
    <property type="entry name" value="Phosphatidic acid phosphatase type 2/haloperoxidase"/>
    <property type="match status" value="1"/>
</dbReference>
<feature type="transmembrane region" description="Helical" evidence="1">
    <location>
        <begin position="117"/>
        <end position="134"/>
    </location>
</feature>
<dbReference type="InterPro" id="IPR000326">
    <property type="entry name" value="PAP2/HPO"/>
</dbReference>
<feature type="transmembrane region" description="Helical" evidence="1">
    <location>
        <begin position="218"/>
        <end position="237"/>
    </location>
</feature>
<name>A0ABT8KIX3_9BACT</name>
<dbReference type="Pfam" id="PF01569">
    <property type="entry name" value="PAP2"/>
    <property type="match status" value="1"/>
</dbReference>
<protein>
    <recommendedName>
        <fullName evidence="2">Phosphatidic acid phosphatase type 2/haloperoxidase domain-containing protein</fullName>
    </recommendedName>
</protein>
<dbReference type="SUPFAM" id="SSF48317">
    <property type="entry name" value="Acid phosphatase/Vanadium-dependent haloperoxidase"/>
    <property type="match status" value="1"/>
</dbReference>
<keyword evidence="1" id="KW-1133">Transmembrane helix</keyword>
<reference evidence="3" key="1">
    <citation type="submission" date="2023-06" db="EMBL/GenBank/DDBJ databases">
        <title>Genomic of Parafulvivirga corallium.</title>
        <authorList>
            <person name="Wang G."/>
        </authorList>
    </citation>
    <scope>NUCLEOTIDE SEQUENCE</scope>
    <source>
        <strain evidence="3">BMA10</strain>
    </source>
</reference>